<dbReference type="OrthoDB" id="5678283at2"/>
<name>A0A7K0ELG2_9BACT</name>
<evidence type="ECO:0000313" key="3">
    <source>
        <dbReference type="EMBL" id="MRS62649.1"/>
    </source>
</evidence>
<feature type="domain" description="GH3 middle" evidence="1">
    <location>
        <begin position="304"/>
        <end position="370"/>
    </location>
</feature>
<dbReference type="GO" id="GO:0016881">
    <property type="term" value="F:acid-amino acid ligase activity"/>
    <property type="evidence" value="ECO:0007669"/>
    <property type="project" value="TreeGrafter"/>
</dbReference>
<dbReference type="EMBL" id="WJXZ01000009">
    <property type="protein sequence ID" value="MRS62649.1"/>
    <property type="molecule type" value="Genomic_DNA"/>
</dbReference>
<accession>A0A7K0ELG2</accession>
<dbReference type="GO" id="GO:0005737">
    <property type="term" value="C:cytoplasm"/>
    <property type="evidence" value="ECO:0007669"/>
    <property type="project" value="TreeGrafter"/>
</dbReference>
<dbReference type="InterPro" id="IPR004993">
    <property type="entry name" value="GH3"/>
</dbReference>
<dbReference type="Pfam" id="PF03321">
    <property type="entry name" value="GH3"/>
    <property type="match status" value="1"/>
</dbReference>
<dbReference type="PANTHER" id="PTHR31901:SF9">
    <property type="entry name" value="GH3 DOMAIN-CONTAINING PROTEIN"/>
    <property type="match status" value="1"/>
</dbReference>
<reference evidence="3 4" key="1">
    <citation type="journal article" date="2018" name="Antonie Van Leeuwenhoek">
        <title>Larkinella terrae sp. nov., isolated from soil on Jeju Island, South Korea.</title>
        <authorList>
            <person name="Ten L.N."/>
            <person name="Jeon J."/>
            <person name="Park S.J."/>
            <person name="Park S."/>
            <person name="Lee S.Y."/>
            <person name="Kim M.K."/>
            <person name="Jung H.Y."/>
        </authorList>
    </citation>
    <scope>NUCLEOTIDE SEQUENCE [LARGE SCALE GENOMIC DNA]</scope>
    <source>
        <strain evidence="3 4">KCTC 52001</strain>
    </source>
</reference>
<dbReference type="AlphaFoldDB" id="A0A7K0ELG2"/>
<dbReference type="Pfam" id="PF23571">
    <property type="entry name" value="GH3_M"/>
    <property type="match status" value="1"/>
</dbReference>
<protein>
    <submittedName>
        <fullName evidence="3">GH3 auxin-responsive promoter</fullName>
    </submittedName>
</protein>
<feature type="domain" description="GH3 C-terminal" evidence="2">
    <location>
        <begin position="396"/>
        <end position="501"/>
    </location>
</feature>
<gene>
    <name evidence="3" type="ORF">GJJ30_15200</name>
</gene>
<proteinExistence type="predicted"/>
<keyword evidence="4" id="KW-1185">Reference proteome</keyword>
<sequence length="535" mass="61396">MALLGSLLKRGISLTNVVRRKKLNALKLQKKTFVKLIGKARYTQFGQAFQFEDIENSAFFDDEKEFYAKFKELVPIYDYNKIYKDWWKRSVEGEKNVCWPGRVKYFALSSGTSEAASKYIPVTKTMSKAIQKTSIRQILSLGRYQHLPSQLYEKGFLMLGGSTQLNYRDNHFEGDLSGITASKIPFWFQKFYKPGKEIAAERDWALKLDEITEQADQWDIGFVVGVPAWIQLLMEKIIAHYKVKTIHDIWPNLMVFCHGGVSFEPYRKGFEHLLAHPITYIETYLASEGFIAYQTHPDAVGMQLVLDNGIFFEFIPFNDENFNADGEIIDKPQALMIDEVEEGKEYALMISTCSGAWRYLIGDTVKFVNKKRCEIVITGRTKHFLSLCGEHLSVDNMNKAVELASHDLKINVREFTVAGISHETLFAHHWYIGTDDKVDETVLRDLIDTKLKELNDDYAVERRHALKDVFVTALPSAIFYKWMESKGKMGGQHKFPRVLKKNLIAEWQGFLKSQGIETEDIQNPVSAGPSNGQRP</sequence>
<dbReference type="Pfam" id="PF23572">
    <property type="entry name" value="GH3_C"/>
    <property type="match status" value="1"/>
</dbReference>
<dbReference type="InterPro" id="IPR055377">
    <property type="entry name" value="GH3_M"/>
</dbReference>
<evidence type="ECO:0000259" key="2">
    <source>
        <dbReference type="Pfam" id="PF23572"/>
    </source>
</evidence>
<dbReference type="PANTHER" id="PTHR31901">
    <property type="entry name" value="GH3 DOMAIN-CONTAINING PROTEIN"/>
    <property type="match status" value="1"/>
</dbReference>
<dbReference type="Proteomes" id="UP000441754">
    <property type="component" value="Unassembled WGS sequence"/>
</dbReference>
<dbReference type="InterPro" id="IPR055378">
    <property type="entry name" value="GH3_C"/>
</dbReference>
<dbReference type="RefSeq" id="WP_154176026.1">
    <property type="nucleotide sequence ID" value="NZ_WJXZ01000009.1"/>
</dbReference>
<evidence type="ECO:0000259" key="1">
    <source>
        <dbReference type="Pfam" id="PF23571"/>
    </source>
</evidence>
<evidence type="ECO:0000313" key="4">
    <source>
        <dbReference type="Proteomes" id="UP000441754"/>
    </source>
</evidence>
<organism evidence="3 4">
    <name type="scientific">Larkinella terrae</name>
    <dbReference type="NCBI Taxonomy" id="2025311"/>
    <lineage>
        <taxon>Bacteria</taxon>
        <taxon>Pseudomonadati</taxon>
        <taxon>Bacteroidota</taxon>
        <taxon>Cytophagia</taxon>
        <taxon>Cytophagales</taxon>
        <taxon>Spirosomataceae</taxon>
        <taxon>Larkinella</taxon>
    </lineage>
</organism>
<comment type="caution">
    <text evidence="3">The sequence shown here is derived from an EMBL/GenBank/DDBJ whole genome shotgun (WGS) entry which is preliminary data.</text>
</comment>